<evidence type="ECO:0000313" key="2">
    <source>
        <dbReference type="Proteomes" id="UP000199317"/>
    </source>
</evidence>
<protein>
    <submittedName>
        <fullName evidence="1">Uncharacterized protein</fullName>
    </submittedName>
</protein>
<dbReference type="RefSeq" id="WP_244160072.1">
    <property type="nucleotide sequence ID" value="NZ_FNJL01000009.1"/>
</dbReference>
<dbReference type="Pfam" id="PF13689">
    <property type="entry name" value="DUF4154"/>
    <property type="match status" value="1"/>
</dbReference>
<keyword evidence="2" id="KW-1185">Reference proteome</keyword>
<organism evidence="1 2">
    <name type="scientific">Paracidovorax cattleyae</name>
    <dbReference type="NCBI Taxonomy" id="80868"/>
    <lineage>
        <taxon>Bacteria</taxon>
        <taxon>Pseudomonadati</taxon>
        <taxon>Pseudomonadota</taxon>
        <taxon>Betaproteobacteria</taxon>
        <taxon>Burkholderiales</taxon>
        <taxon>Comamonadaceae</taxon>
        <taxon>Paracidovorax</taxon>
    </lineage>
</organism>
<sequence>MRRCPPCLRGGGGGAAHGPWRPDAALPTACAGVYAGHLEDAEWRQLLQKVGSRPPLSISERRELCRIGCMFCLEVRQDGVGFESNLDSVARSGVHVNPRVLQLSRRKAGP</sequence>
<evidence type="ECO:0000313" key="1">
    <source>
        <dbReference type="EMBL" id="SDP24357.1"/>
    </source>
</evidence>
<gene>
    <name evidence="1" type="ORF">SAMN04489708_109140</name>
</gene>
<proteinExistence type="predicted"/>
<name>A0A1H0R4F4_9BURK</name>
<dbReference type="AlphaFoldDB" id="A0A1H0R4F4"/>
<accession>A0A1H0R4F4</accession>
<reference evidence="2" key="1">
    <citation type="submission" date="2016-10" db="EMBL/GenBank/DDBJ databases">
        <authorList>
            <person name="Varghese N."/>
            <person name="Submissions S."/>
        </authorList>
    </citation>
    <scope>NUCLEOTIDE SEQUENCE [LARGE SCALE GENOMIC DNA]</scope>
    <source>
        <strain evidence="2">DSM 17101</strain>
    </source>
</reference>
<dbReference type="Proteomes" id="UP000199317">
    <property type="component" value="Unassembled WGS sequence"/>
</dbReference>
<dbReference type="EMBL" id="FNJL01000009">
    <property type="protein sequence ID" value="SDP24357.1"/>
    <property type="molecule type" value="Genomic_DNA"/>
</dbReference>
<dbReference type="InterPro" id="IPR025293">
    <property type="entry name" value="YfiR/HmsC-like"/>
</dbReference>